<dbReference type="eggNOG" id="COG2518">
    <property type="taxonomic scope" value="Bacteria"/>
</dbReference>
<reference evidence="1 2" key="1">
    <citation type="journal article" date="2014" name="Genome Announc.">
        <title>Draft Genome Sequence of Propane- and Butane-Oxidizing Actinobacterium Rhodococcus ruber IEGM 231.</title>
        <authorList>
            <person name="Ivshina I.B."/>
            <person name="Kuyukina M.S."/>
            <person name="Krivoruchko A.V."/>
            <person name="Barbe V."/>
            <person name="Fischer C."/>
        </authorList>
    </citation>
    <scope>NUCLEOTIDE SEQUENCE [LARGE SCALE GENOMIC DNA]</scope>
</reference>
<proteinExistence type="predicted"/>
<evidence type="ECO:0000313" key="1">
    <source>
        <dbReference type="EMBL" id="CDZ91268.1"/>
    </source>
</evidence>
<keyword evidence="1" id="KW-0808">Transferase</keyword>
<protein>
    <submittedName>
        <fullName evidence="1">Methyltransferase type 11</fullName>
    </submittedName>
</protein>
<dbReference type="EMBL" id="CCSD01000097">
    <property type="protein sequence ID" value="CDZ91268.1"/>
    <property type="molecule type" value="Genomic_DNA"/>
</dbReference>
<dbReference type="GeneID" id="66834655"/>
<dbReference type="Pfam" id="PF13649">
    <property type="entry name" value="Methyltransf_25"/>
    <property type="match status" value="1"/>
</dbReference>
<sequence length="186" mass="19109">MSGTVPARIAFAVEAMDPQPGSDVLEIGCGGGVALALVCERLRRRGCVVGVDRSATQIDRARRRIRDGLDAGLAELRVGEFPGVDLPGSFDLVFAVNVPSFRSDDPAAPTAVASLLRPTGELWVFDEPPPGLAVGPVSMRISALLSRCGYAIVDIVEGGRTVGVRAAPADVTASSAATAAGATSPR</sequence>
<keyword evidence="1" id="KW-0489">Methyltransferase</keyword>
<dbReference type="GO" id="GO:0008168">
    <property type="term" value="F:methyltransferase activity"/>
    <property type="evidence" value="ECO:0007669"/>
    <property type="project" value="UniProtKB-KW"/>
</dbReference>
<dbReference type="Gene3D" id="3.40.50.150">
    <property type="entry name" value="Vaccinia Virus protein VP39"/>
    <property type="match status" value="1"/>
</dbReference>
<dbReference type="RefSeq" id="WP_017679471.1">
    <property type="nucleotide sequence ID" value="NZ_CP023714.1"/>
</dbReference>
<accession>A0A098BRB7</accession>
<organism evidence="1 2">
    <name type="scientific">Rhodococcus ruber</name>
    <dbReference type="NCBI Taxonomy" id="1830"/>
    <lineage>
        <taxon>Bacteria</taxon>
        <taxon>Bacillati</taxon>
        <taxon>Actinomycetota</taxon>
        <taxon>Actinomycetes</taxon>
        <taxon>Mycobacteriales</taxon>
        <taxon>Nocardiaceae</taxon>
        <taxon>Rhodococcus</taxon>
    </lineage>
</organism>
<dbReference type="Proteomes" id="UP000042997">
    <property type="component" value="Unassembled WGS sequence"/>
</dbReference>
<evidence type="ECO:0000313" key="2">
    <source>
        <dbReference type="Proteomes" id="UP000042997"/>
    </source>
</evidence>
<dbReference type="InterPro" id="IPR041698">
    <property type="entry name" value="Methyltransf_25"/>
</dbReference>
<dbReference type="InterPro" id="IPR029063">
    <property type="entry name" value="SAM-dependent_MTases_sf"/>
</dbReference>
<dbReference type="SUPFAM" id="SSF53335">
    <property type="entry name" value="S-adenosyl-L-methionine-dependent methyltransferases"/>
    <property type="match status" value="1"/>
</dbReference>
<name>A0A098BRB7_9NOCA</name>
<gene>
    <name evidence="1" type="ORF">RHRU231_820038</name>
</gene>
<dbReference type="AlphaFoldDB" id="A0A098BRB7"/>
<dbReference type="GO" id="GO:0032259">
    <property type="term" value="P:methylation"/>
    <property type="evidence" value="ECO:0007669"/>
    <property type="project" value="UniProtKB-KW"/>
</dbReference>